<evidence type="ECO:0000256" key="6">
    <source>
        <dbReference type="ARBA" id="ARBA00035687"/>
    </source>
</evidence>
<organism evidence="8 9">
    <name type="scientific">Mycoplasmopsis canis</name>
    <dbReference type="NCBI Taxonomy" id="29555"/>
    <lineage>
        <taxon>Bacteria</taxon>
        <taxon>Bacillati</taxon>
        <taxon>Mycoplasmatota</taxon>
        <taxon>Mycoplasmoidales</taxon>
        <taxon>Metamycoplasmataceae</taxon>
        <taxon>Mycoplasmopsis</taxon>
    </lineage>
</organism>
<dbReference type="GO" id="GO:0006412">
    <property type="term" value="P:translation"/>
    <property type="evidence" value="ECO:0007669"/>
    <property type="project" value="UniProtKB-UniRule"/>
</dbReference>
<dbReference type="Pfam" id="PF01197">
    <property type="entry name" value="Ribosomal_L31"/>
    <property type="match status" value="1"/>
</dbReference>
<name>A0A0F6SY51_9BACT</name>
<comment type="similarity">
    <text evidence="1 7">Belongs to the bacterial ribosomal protein bL31 family. Type A subfamily.</text>
</comment>
<accession>A0A0F6SY51</accession>
<dbReference type="Proteomes" id="UP000290495">
    <property type="component" value="Chromosome"/>
</dbReference>
<dbReference type="AlphaFoldDB" id="A0A0F6SY51"/>
<evidence type="ECO:0000256" key="1">
    <source>
        <dbReference type="ARBA" id="ARBA00009296"/>
    </source>
</evidence>
<keyword evidence="4 7" id="KW-0689">Ribosomal protein</keyword>
<reference evidence="8 9" key="1">
    <citation type="submission" date="2019-01" db="EMBL/GenBank/DDBJ databases">
        <authorList>
            <consortium name="Pathogen Informatics"/>
        </authorList>
    </citation>
    <scope>NUCLEOTIDE SEQUENCE [LARGE SCALE GENOMIC DNA]</scope>
    <source>
        <strain evidence="8 9">NCTC10146</strain>
    </source>
</reference>
<dbReference type="HOGENOM" id="CLU_114306_4_3_14"/>
<comment type="subunit">
    <text evidence="7">Part of the 50S ribosomal subunit.</text>
</comment>
<dbReference type="EMBL" id="LR215010">
    <property type="protein sequence ID" value="VEU68803.1"/>
    <property type="molecule type" value="Genomic_DNA"/>
</dbReference>
<gene>
    <name evidence="8" type="primary">MCYN0524</name>
    <name evidence="7" type="synonym">rpmE</name>
    <name evidence="8" type="ORF">NCTC10146_00258</name>
</gene>
<comment type="function">
    <text evidence="7">Binds the 23S rRNA.</text>
</comment>
<dbReference type="SUPFAM" id="SSF143800">
    <property type="entry name" value="L28p-like"/>
    <property type="match status" value="1"/>
</dbReference>
<dbReference type="RefSeq" id="WP_004794205.1">
    <property type="nucleotide sequence ID" value="NZ_CP011368.1"/>
</dbReference>
<dbReference type="NCBIfam" id="TIGR00105">
    <property type="entry name" value="L31"/>
    <property type="match status" value="1"/>
</dbReference>
<dbReference type="Gene3D" id="4.10.830.30">
    <property type="entry name" value="Ribosomal protein L31"/>
    <property type="match status" value="1"/>
</dbReference>
<evidence type="ECO:0000256" key="4">
    <source>
        <dbReference type="ARBA" id="ARBA00022980"/>
    </source>
</evidence>
<evidence type="ECO:0000313" key="9">
    <source>
        <dbReference type="Proteomes" id="UP000290495"/>
    </source>
</evidence>
<dbReference type="GO" id="GO:0019843">
    <property type="term" value="F:rRNA binding"/>
    <property type="evidence" value="ECO:0007669"/>
    <property type="project" value="UniProtKB-KW"/>
</dbReference>
<proteinExistence type="inferred from homology"/>
<dbReference type="InterPro" id="IPR034704">
    <property type="entry name" value="Ribosomal_bL28/bL31-like_sf"/>
</dbReference>
<protein>
    <recommendedName>
        <fullName evidence="6 7">Large ribosomal subunit protein bL31</fullName>
    </recommendedName>
</protein>
<dbReference type="PANTHER" id="PTHR33280">
    <property type="entry name" value="50S RIBOSOMAL PROTEIN L31, CHLOROPLASTIC"/>
    <property type="match status" value="1"/>
</dbReference>
<dbReference type="NCBIfam" id="NF000612">
    <property type="entry name" value="PRK00019.1"/>
    <property type="match status" value="1"/>
</dbReference>
<keyword evidence="2 7" id="KW-0699">rRNA-binding</keyword>
<keyword evidence="5 7" id="KW-0687">Ribonucleoprotein</keyword>
<comment type="caution">
    <text evidence="7">Lacks conserved residue(s) required for the propagation of feature annotation.</text>
</comment>
<dbReference type="InterPro" id="IPR027491">
    <property type="entry name" value="Ribosomal_bL31_A"/>
</dbReference>
<evidence type="ECO:0000313" key="8">
    <source>
        <dbReference type="EMBL" id="VEU68803.1"/>
    </source>
</evidence>
<keyword evidence="3 7" id="KW-0694">RNA-binding</keyword>
<dbReference type="InterPro" id="IPR002150">
    <property type="entry name" value="Ribosomal_bL31"/>
</dbReference>
<dbReference type="eggNOG" id="COG0254">
    <property type="taxonomic scope" value="Bacteria"/>
</dbReference>
<sequence>MKKNIHPEYHEVKISCSTCNTNFSFKSVRKNFSVDVCSGCHAVFTGNRTQVKATGRIDKFNKRLEKKSK</sequence>
<dbReference type="PANTHER" id="PTHR33280:SF1">
    <property type="entry name" value="LARGE RIBOSOMAL SUBUNIT PROTEIN BL31C"/>
    <property type="match status" value="1"/>
</dbReference>
<dbReference type="STRING" id="29555.AAW50_00325"/>
<dbReference type="PRINTS" id="PR01249">
    <property type="entry name" value="RIBOSOMALL31"/>
</dbReference>
<dbReference type="GO" id="GO:0005840">
    <property type="term" value="C:ribosome"/>
    <property type="evidence" value="ECO:0007669"/>
    <property type="project" value="UniProtKB-KW"/>
</dbReference>
<dbReference type="GO" id="GO:1990904">
    <property type="term" value="C:ribonucleoprotein complex"/>
    <property type="evidence" value="ECO:0007669"/>
    <property type="project" value="UniProtKB-KW"/>
</dbReference>
<evidence type="ECO:0000256" key="7">
    <source>
        <dbReference type="HAMAP-Rule" id="MF_00501"/>
    </source>
</evidence>
<dbReference type="KEGG" id="mcas:AAW50_00325"/>
<dbReference type="HAMAP" id="MF_00501">
    <property type="entry name" value="Ribosomal_bL31_1"/>
    <property type="match status" value="1"/>
</dbReference>
<dbReference type="InterPro" id="IPR042105">
    <property type="entry name" value="Ribosomal_bL31_sf"/>
</dbReference>
<evidence type="ECO:0000256" key="3">
    <source>
        <dbReference type="ARBA" id="ARBA00022884"/>
    </source>
</evidence>
<dbReference type="GO" id="GO:0003735">
    <property type="term" value="F:structural constituent of ribosome"/>
    <property type="evidence" value="ECO:0007669"/>
    <property type="project" value="InterPro"/>
</dbReference>
<evidence type="ECO:0000256" key="5">
    <source>
        <dbReference type="ARBA" id="ARBA00023274"/>
    </source>
</evidence>
<evidence type="ECO:0000256" key="2">
    <source>
        <dbReference type="ARBA" id="ARBA00022730"/>
    </source>
</evidence>